<dbReference type="EMBL" id="DSLG01000002">
    <property type="protein sequence ID" value="HEA86784.1"/>
    <property type="molecule type" value="Genomic_DNA"/>
</dbReference>
<dbReference type="InterPro" id="IPR028098">
    <property type="entry name" value="Glyco_trans_4-like_N"/>
</dbReference>
<gene>
    <name evidence="3" type="ORF">ENP94_02090</name>
</gene>
<protein>
    <submittedName>
        <fullName evidence="3">Glycosyltransferase family 1 protein</fullName>
    </submittedName>
</protein>
<reference evidence="3" key="1">
    <citation type="journal article" date="2020" name="mSystems">
        <title>Genome- and Community-Level Interaction Insights into Carbon Utilization and Element Cycling Functions of Hydrothermarchaeota in Hydrothermal Sediment.</title>
        <authorList>
            <person name="Zhou Z."/>
            <person name="Liu Y."/>
            <person name="Xu W."/>
            <person name="Pan J."/>
            <person name="Luo Z.H."/>
            <person name="Li M."/>
        </authorList>
    </citation>
    <scope>NUCLEOTIDE SEQUENCE [LARGE SCALE GENOMIC DNA]</scope>
    <source>
        <strain evidence="3">SpSt-265</strain>
    </source>
</reference>
<dbReference type="InterPro" id="IPR001296">
    <property type="entry name" value="Glyco_trans_1"/>
</dbReference>
<feature type="domain" description="Glycosyltransferase subfamily 4-like N-terminal" evidence="2">
    <location>
        <begin position="19"/>
        <end position="186"/>
    </location>
</feature>
<dbReference type="Gene3D" id="3.40.50.2000">
    <property type="entry name" value="Glycogen Phosphorylase B"/>
    <property type="match status" value="2"/>
</dbReference>
<sequence>MKRPLKILLVSAAYRPYPSGVSEHVHNLASALRSLGQEVTILTTRFPKYQKLVPADNTEIPILRYGKAILLPLNRSYATLPVGTKLCKQIATLLHTHQFDIVHCHGFFFPEISYWALIHSNSVNVVTSLTAGFKIHRFGNKLFRMIFAKEIKKIHGKIAISNRARTAIEPYLPGEYRIIPSGVNLKLFHPGYKPKIKKRTGEKIILFLGRLDKRKGLEILIQAMPLIISSIPHIRLVVIGDGPRKKHCVKMVHDLGLAEKVFFLGAVQTEELPEYYCSADVYCSPALGGETLGIVLLEAMACGVPVVASNIPGYDETVSHLNDGVLVTPGNSAELAKAIIKVLSDNSLRANLINAGLHKVKKNYDWSIIASKTLDYYYELMLMRNRS</sequence>
<comment type="caution">
    <text evidence="3">The sequence shown here is derived from an EMBL/GenBank/DDBJ whole genome shotgun (WGS) entry which is preliminary data.</text>
</comment>
<dbReference type="PANTHER" id="PTHR45947">
    <property type="entry name" value="SULFOQUINOVOSYL TRANSFERASE SQD2"/>
    <property type="match status" value="1"/>
</dbReference>
<dbReference type="Pfam" id="PF00534">
    <property type="entry name" value="Glycos_transf_1"/>
    <property type="match status" value="1"/>
</dbReference>
<evidence type="ECO:0000313" key="3">
    <source>
        <dbReference type="EMBL" id="HEA86784.1"/>
    </source>
</evidence>
<dbReference type="AlphaFoldDB" id="A0A7C1SDK1"/>
<name>A0A7C1SDK1_UNCW3</name>
<dbReference type="InterPro" id="IPR050194">
    <property type="entry name" value="Glycosyltransferase_grp1"/>
</dbReference>
<accession>A0A7C1SDK1</accession>
<feature type="domain" description="Glycosyl transferase family 1" evidence="1">
    <location>
        <begin position="193"/>
        <end position="356"/>
    </location>
</feature>
<evidence type="ECO:0000259" key="1">
    <source>
        <dbReference type="Pfam" id="PF00534"/>
    </source>
</evidence>
<dbReference type="CDD" id="cd03801">
    <property type="entry name" value="GT4_PimA-like"/>
    <property type="match status" value="1"/>
</dbReference>
<dbReference type="GO" id="GO:0016757">
    <property type="term" value="F:glycosyltransferase activity"/>
    <property type="evidence" value="ECO:0007669"/>
    <property type="project" value="InterPro"/>
</dbReference>
<organism evidence="3">
    <name type="scientific">candidate division WOR-3 bacterium</name>
    <dbReference type="NCBI Taxonomy" id="2052148"/>
    <lineage>
        <taxon>Bacteria</taxon>
        <taxon>Bacteria division WOR-3</taxon>
    </lineage>
</organism>
<proteinExistence type="predicted"/>
<dbReference type="SUPFAM" id="SSF53756">
    <property type="entry name" value="UDP-Glycosyltransferase/glycogen phosphorylase"/>
    <property type="match status" value="1"/>
</dbReference>
<evidence type="ECO:0000259" key="2">
    <source>
        <dbReference type="Pfam" id="PF13439"/>
    </source>
</evidence>
<dbReference type="Pfam" id="PF13439">
    <property type="entry name" value="Glyco_transf_4"/>
    <property type="match status" value="1"/>
</dbReference>
<keyword evidence="3" id="KW-0808">Transferase</keyword>
<dbReference type="PANTHER" id="PTHR45947:SF3">
    <property type="entry name" value="SULFOQUINOVOSYL TRANSFERASE SQD2"/>
    <property type="match status" value="1"/>
</dbReference>